<dbReference type="InterPro" id="IPR048411">
    <property type="entry name" value="Htt_N_HEAT_rpt-1"/>
</dbReference>
<dbReference type="EMBL" id="CANHGI010000006">
    <property type="protein sequence ID" value="CAI5454877.1"/>
    <property type="molecule type" value="Genomic_DNA"/>
</dbReference>
<dbReference type="InterPro" id="IPR028426">
    <property type="entry name" value="Huntingtin_fam"/>
</dbReference>
<gene>
    <name evidence="1" type="ORF">CAMP_LOCUS17514</name>
</gene>
<sequence length="2142" mass="244686">MGKKDDLQDILNQFEQHSADSKKTELDYLKDAAQIVSQISAESLPSLLRATSSLTLKYLSLLVKCFDHQDASIRLFAEQSYDQVMKKLIISRNTELALRITIGNFQKTTSARGIVSLISKIEYFLNIIPNSKRGQNQKFDYLSDTIANRVLRILSRPEHIVQKAIYTHFHNIFTKLSPDMFILYEIKKTSTQLLFDTKGATARTISEVLFTLCTLKREWTNEMFKLSLEHIITFYQSGDKPSIGALLCLKKLLVYFDIDNNLDYMKKAIEILLILVANGPNDISFEAFAVLEELIKFIPSSICDFLPYDFITNGSQSNRSSSDEELISTPVKETQPDVDEIIDPLLNPVLYEEIQQNSASPAISVCLELPSHDTMLKDELVNVYKYIAAFLCKTFLLTGITGSLKSDNESKDSKKILAVQCLIVIAKIENISGLDVLFDKRSQKIEDLVEFFGHHDESLASKSINLISILMSHMESQNGLFNSQISQVLSQTRQNSLRKRTLLEAFSNEKIRNIYQSDVFPQLLDVAREMCKSENSSEQICGSSFISSLSLVPFEKIKYMIQCGASVQNDFLTLMTSGILPQNSSYFEHVKSVFGVSSSKVQSYPPSKIQLVLNFDPNLTLSPGLSHQQSLEYGYFISVMDMLTNSDSSTISNIIQVCQSMINETQYAVEILISIERIIAHLNSGEYKKHVVICFLQVLTKTCQERCMNLFMNARLTDCRETSYEVMLVALRCLDMIYKLTFEKRPDKKTLENLDARVVKVQNLFVPAKPNETGTSFPRQADINFTQCESLNHLYHDLQGSYINYCSSLNLATDQKLYEFIEACTNLCCAAFEFITIDDFNFFEDTIFYLKKLIDIAPSETLHIMHQLVKLLFKKNLISMERNLIMENGRFAENLMEESILKQFDLLTKDSEYSNKIINFSMGWLAPNVITSKTQANTNIEAALTQMEDLITVMIRVFRCRGAAEKKQVILVMIELIRVGIRYDMADPNHVILDEILKQLSTPQDCTSPELLPLMVECLIIINRISQKHDLVKFGVLLIQCVAVNQSEAMKHVIFAANILLMESINLSKDINELIEVLSQHLKICLKFAPEQTLYTWFLIFSSSQPEKIADTSIVFLTTYLEWMLDKDSTLNFKSLLFPLLKIPEAAFDHFDKIFKAFQQIELCSLKAGALLCAIVSRIPELVLSSKLRDLGTDSSNWLQKNYELNLSQSYKAKPMFQEFFSFHFLKNYKTLEIEHDGSPKLEEQPKFQFIVKSTVKRSKSFDKRTIEIEDLICEMTKSANHIDFATSLLVECEIEQQWAICQKLDKIFPSDVFWKHLMREYRFQIMSLDAKSAPDAQYLITKCQELIDLCIENCYSVGDYSMLLKVLANCKDIRLDLTAVTVTELNKILSFVTSKKSNNISTGYVYRGLNTLLSEHSIISMVQQESWKCLDSYLDLLSFIVGSDEDEHTVNSLFRHFKIDISDLIESKEIIKIHNQISRCWSISQKSSMNRSNISNDEIRQTRDILLRHPLIYPIFFISIPAIENQWKPSITVTENKELSVPLPKVHSLCYTDVLTDIKNKLLQVGWLNKPQFEDICVSLLGVLSTTPTGEEISDTPRSELLERIDYCAMAVDIFTFILLQTLTFPNNGDPASNYVLKMREKSDPFFSSNEAVELSILKCVKNGIPKHAFNQNIERYSDSNGDGTTKSFGVGQISVLSLWTICGAVPQDNGNNIIEQANRIRPSLSQHLLNTTSDLDTVSNVRSLLGIFSHWFSHGIDQLPDQLLESVIRSMLYLSDFFDDQSTYEFMYQQMKIIHDRGMTYDMEVEEMVRCMLLKSVAVLGIEHIEPKMELAEKKNMIMSWVADFEYERNNMFILGGISYLLQSFSLDSLKDVINELTGVFVAELKNRNAVYQNLNYYLAVATQILEQPNCNDISIELLLQLIDLLIDTKLDFSNQTILTITETMVQLICHSVIYVEPIITKCHRLIANSKDNNVLNKQKGTSMLKIYQAAILRSAAADVRHMEILKDGFADLLYLFCNNLVDPSEQIMKSLPILLVTIEGCDGSVMKILDFIFESTNYSDISKYLLILNEIYLLSRRNKSWGRLLRAKNEVINARLIEIKIKSNLIYCIIKLTIQNPIRVPALLPIDENTKLDLNWVNE</sequence>
<organism evidence="1 2">
    <name type="scientific">Caenorhabditis angaria</name>
    <dbReference type="NCBI Taxonomy" id="860376"/>
    <lineage>
        <taxon>Eukaryota</taxon>
        <taxon>Metazoa</taxon>
        <taxon>Ecdysozoa</taxon>
        <taxon>Nematoda</taxon>
        <taxon>Chromadorea</taxon>
        <taxon>Rhabditida</taxon>
        <taxon>Rhabditina</taxon>
        <taxon>Rhabditomorpha</taxon>
        <taxon>Rhabditoidea</taxon>
        <taxon>Rhabditidae</taxon>
        <taxon>Peloderinae</taxon>
        <taxon>Caenorhabditis</taxon>
    </lineage>
</organism>
<dbReference type="PANTHER" id="PTHR10170:SF10">
    <property type="entry name" value="HUNTINGTIN"/>
    <property type="match status" value="1"/>
</dbReference>
<reference evidence="1" key="1">
    <citation type="submission" date="2022-11" db="EMBL/GenBank/DDBJ databases">
        <authorList>
            <person name="Kikuchi T."/>
        </authorList>
    </citation>
    <scope>NUCLEOTIDE SEQUENCE</scope>
    <source>
        <strain evidence="1">PS1010</strain>
    </source>
</reference>
<dbReference type="Pfam" id="PF20926">
    <property type="entry name" value="Htt_N-HEAT_1"/>
    <property type="match status" value="1"/>
</dbReference>
<evidence type="ECO:0000313" key="1">
    <source>
        <dbReference type="EMBL" id="CAI5454877.1"/>
    </source>
</evidence>
<dbReference type="Proteomes" id="UP001152747">
    <property type="component" value="Unassembled WGS sequence"/>
</dbReference>
<dbReference type="InterPro" id="IPR048413">
    <property type="entry name" value="Htt_C-HEAT_rpt"/>
</dbReference>
<comment type="caution">
    <text evidence="1">The sequence shown here is derived from an EMBL/GenBank/DDBJ whole genome shotgun (WGS) entry which is preliminary data.</text>
</comment>
<keyword evidence="2" id="KW-1185">Reference proteome</keyword>
<dbReference type="GO" id="GO:0005737">
    <property type="term" value="C:cytoplasm"/>
    <property type="evidence" value="ECO:0007669"/>
    <property type="project" value="TreeGrafter"/>
</dbReference>
<dbReference type="InterPro" id="IPR016024">
    <property type="entry name" value="ARM-type_fold"/>
</dbReference>
<proteinExistence type="predicted"/>
<dbReference type="OrthoDB" id="44867at2759"/>
<dbReference type="Pfam" id="PF20927">
    <property type="entry name" value="Htt_C-HEAT"/>
    <property type="match status" value="1"/>
</dbReference>
<accession>A0A9P1J241</accession>
<protein>
    <submittedName>
        <fullName evidence="1">Uncharacterized protein</fullName>
    </submittedName>
</protein>
<dbReference type="SUPFAM" id="SSF48371">
    <property type="entry name" value="ARM repeat"/>
    <property type="match status" value="1"/>
</dbReference>
<name>A0A9P1J241_9PELO</name>
<evidence type="ECO:0000313" key="2">
    <source>
        <dbReference type="Proteomes" id="UP001152747"/>
    </source>
</evidence>
<dbReference type="PANTHER" id="PTHR10170">
    <property type="entry name" value="HUNTINGTON DISEASE PROTEIN"/>
    <property type="match status" value="1"/>
</dbReference>